<dbReference type="PRINTS" id="PR00723">
    <property type="entry name" value="SUBTILISIN"/>
</dbReference>
<feature type="signal peptide" evidence="7">
    <location>
        <begin position="1"/>
        <end position="18"/>
    </location>
</feature>
<sequence>MKLYKLLLITFFAISATAQNDSQLEFIISNTNVSKLHSLKNEVDSYQVENRDKAFAIARQLNMPVIITNQDGSFDELMGVSDNGSLLYYTVHNVDAARSTRTNTLHNGGLLNLDIEGQGMTMHVWDGGPVRISHREFGPSRASIGDNATQLNGNSFHATHVSGTTVARGVDPLAKGMAPQAEVISYDWSSDYSEMIGAAANGALISNHSYGFRAASLDDEIFGKYIQNSQIIDEICFNAPYYLPVISAGNDGNDDSSNSTPLFNNPQFDKLSGNSTSKNPLIVANAQDANIGNDGSFISGVINSGSSEGPTDDLRVKPDITGNGTGLYSSFDGSDNDYNSISGTSMSAPNVAGSILLLQQLYSELNGVFMRSATAKGLVLHTAEDIGLPGPDAVTGWGYMNTMDAANTVLNDKLSSRIVERTINNGETHTFTVKSNSLSTLKASLSWTDPAGTINSGGINDNTPALMNDLDIRISQSGNNFFPWKLTGVNSNGVGDNLVDNFERIDVDNPSGTYTISITHKGTLVNPQQYTLIVTGEQNDFAVRAQNRLIEVCNNDSPVINLEFLTDQNFSGNVNLSVNNLPQGANAVFSSNSFSSSGSGTLTITNLNNVVTGFYNLDIIADDGFQTVETEITLRVLSSNFNPITGLTVSGNPQSTPIPVRIIWDENINAQSYDVEISPSNSFSRPFIQSTSLNNSYVEISNQLVPSNSYYVRVKPKNQCGEGTWTVFQFTTFDCTDYDDSITTPISIPDNDNVGIENSININDPANPIIDKLTVSINSNHEYAGDLVFTLITPAGNEIQLNTTDSCDSENIDVTFDDGGSDLICNLTSPAYRGLVRPVEPLSSVTGLNINGNWTLKVQDLGPQDLGVLNSWKLTFCTAVPLSNTDTSIVDFELYPNPAQTIVYLRSEDFNLEEANINIYDIHGKVIKKSPRILNNKDIAINVADLSPGFYLLSISKNGFFKTHKLIIK</sequence>
<gene>
    <name evidence="10" type="ORF">JCM19294_328</name>
</gene>
<feature type="active site" description="Charge relay system" evidence="6">
    <location>
        <position position="157"/>
    </location>
</feature>
<dbReference type="Proteomes" id="UP000029221">
    <property type="component" value="Unassembled WGS sequence"/>
</dbReference>
<evidence type="ECO:0000256" key="3">
    <source>
        <dbReference type="ARBA" id="ARBA00022729"/>
    </source>
</evidence>
<keyword evidence="11" id="KW-1185">Reference proteome</keyword>
<dbReference type="SUPFAM" id="SSF49265">
    <property type="entry name" value="Fibronectin type III"/>
    <property type="match status" value="1"/>
</dbReference>
<dbReference type="CDD" id="cd00063">
    <property type="entry name" value="FN3"/>
    <property type="match status" value="1"/>
</dbReference>
<dbReference type="SUPFAM" id="SSF52743">
    <property type="entry name" value="Subtilisin-like"/>
    <property type="match status" value="1"/>
</dbReference>
<comment type="caution">
    <text evidence="10">The sequence shown here is derived from an EMBL/GenBank/DDBJ whole genome shotgun (WGS) entry which is preliminary data.</text>
</comment>
<evidence type="ECO:0000313" key="11">
    <source>
        <dbReference type="Proteomes" id="UP000029221"/>
    </source>
</evidence>
<dbReference type="PROSITE" id="PS00138">
    <property type="entry name" value="SUBTILASE_SER"/>
    <property type="match status" value="1"/>
</dbReference>
<dbReference type="InterPro" id="IPR036852">
    <property type="entry name" value="Peptidase_S8/S53_dom_sf"/>
</dbReference>
<dbReference type="InterPro" id="IPR023828">
    <property type="entry name" value="Peptidase_S8_Ser-AS"/>
</dbReference>
<evidence type="ECO:0000259" key="9">
    <source>
        <dbReference type="PROSITE" id="PS51829"/>
    </source>
</evidence>
<dbReference type="CDD" id="cd04842">
    <property type="entry name" value="Peptidases_S8_Kp43_protease"/>
    <property type="match status" value="1"/>
</dbReference>
<dbReference type="InterPro" id="IPR008979">
    <property type="entry name" value="Galactose-bd-like_sf"/>
</dbReference>
<dbReference type="Pfam" id="PF00082">
    <property type="entry name" value="Peptidase_S8"/>
    <property type="match status" value="1"/>
</dbReference>
<evidence type="ECO:0000256" key="1">
    <source>
        <dbReference type="ARBA" id="ARBA00011073"/>
    </source>
</evidence>
<dbReference type="GO" id="GO:0004252">
    <property type="term" value="F:serine-type endopeptidase activity"/>
    <property type="evidence" value="ECO:0007669"/>
    <property type="project" value="UniProtKB-UniRule"/>
</dbReference>
<keyword evidence="2 6" id="KW-0645">Protease</keyword>
<dbReference type="NCBIfam" id="TIGR04183">
    <property type="entry name" value="Por_Secre_tail"/>
    <property type="match status" value="1"/>
</dbReference>
<evidence type="ECO:0000256" key="7">
    <source>
        <dbReference type="SAM" id="SignalP"/>
    </source>
</evidence>
<dbReference type="InterPro" id="IPR003961">
    <property type="entry name" value="FN3_dom"/>
</dbReference>
<dbReference type="AlphaFoldDB" id="A0A090Q3W8"/>
<evidence type="ECO:0000256" key="6">
    <source>
        <dbReference type="PROSITE-ProRule" id="PRU01240"/>
    </source>
</evidence>
<reference evidence="10" key="1">
    <citation type="journal article" date="2014" name="Genome Announc.">
        <title>Draft Genome Sequences of Marine Flavobacterium Nonlabens Strains NR17, NR24, NR27, NR32, NR33, and Ara13.</title>
        <authorList>
            <person name="Nakanishi M."/>
            <person name="Meirelles P."/>
            <person name="Suzuki R."/>
            <person name="Takatani N."/>
            <person name="Mino S."/>
            <person name="Suda W."/>
            <person name="Oshima K."/>
            <person name="Hattori M."/>
            <person name="Ohkuma M."/>
            <person name="Hosokawa M."/>
            <person name="Miyashita K."/>
            <person name="Thompson F.L."/>
            <person name="Niwa A."/>
            <person name="Sawabe T."/>
            <person name="Sawabe T."/>
        </authorList>
    </citation>
    <scope>NUCLEOTIDE SEQUENCE [LARGE SCALE GENOMIC DNA]</scope>
    <source>
        <strain evidence="10">JCM 19294</strain>
    </source>
</reference>
<protein>
    <recommendedName>
        <fullName evidence="12">P/Homo B domain-containing protein</fullName>
    </recommendedName>
</protein>
<proteinExistence type="inferred from homology"/>
<dbReference type="InterPro" id="IPR036116">
    <property type="entry name" value="FN3_sf"/>
</dbReference>
<dbReference type="GO" id="GO:0006508">
    <property type="term" value="P:proteolysis"/>
    <property type="evidence" value="ECO:0007669"/>
    <property type="project" value="UniProtKB-KW"/>
</dbReference>
<dbReference type="InterPro" id="IPR015500">
    <property type="entry name" value="Peptidase_S8_subtilisin-rel"/>
</dbReference>
<keyword evidence="5 6" id="KW-0720">Serine protease</keyword>
<dbReference type="InterPro" id="IPR002884">
    <property type="entry name" value="P_dom"/>
</dbReference>
<evidence type="ECO:0008006" key="12">
    <source>
        <dbReference type="Google" id="ProtNLM"/>
    </source>
</evidence>
<keyword evidence="3 7" id="KW-0732">Signal</keyword>
<evidence type="ECO:0000256" key="5">
    <source>
        <dbReference type="ARBA" id="ARBA00022825"/>
    </source>
</evidence>
<accession>A0A090Q3W8</accession>
<comment type="similarity">
    <text evidence="1 6">Belongs to the peptidase S8 family.</text>
</comment>
<dbReference type="PROSITE" id="PS51892">
    <property type="entry name" value="SUBTILASE"/>
    <property type="match status" value="1"/>
</dbReference>
<keyword evidence="4 6" id="KW-0378">Hydrolase</keyword>
<dbReference type="Gene3D" id="2.60.40.10">
    <property type="entry name" value="Immunoglobulins"/>
    <property type="match status" value="1"/>
</dbReference>
<dbReference type="InterPro" id="IPR013783">
    <property type="entry name" value="Ig-like_fold"/>
</dbReference>
<evidence type="ECO:0000256" key="4">
    <source>
        <dbReference type="ARBA" id="ARBA00022801"/>
    </source>
</evidence>
<feature type="domain" description="P/Homo B" evidence="9">
    <location>
        <begin position="726"/>
        <end position="888"/>
    </location>
</feature>
<dbReference type="PROSITE" id="PS51829">
    <property type="entry name" value="P_HOMO_B"/>
    <property type="match status" value="1"/>
</dbReference>
<dbReference type="RefSeq" id="WP_052510392.1">
    <property type="nucleotide sequence ID" value="NZ_BBML01000007.1"/>
</dbReference>
<dbReference type="Gene3D" id="3.40.50.200">
    <property type="entry name" value="Peptidase S8/S53 domain"/>
    <property type="match status" value="1"/>
</dbReference>
<dbReference type="Gene3D" id="2.60.120.380">
    <property type="match status" value="1"/>
</dbReference>
<evidence type="ECO:0000256" key="2">
    <source>
        <dbReference type="ARBA" id="ARBA00022670"/>
    </source>
</evidence>
<dbReference type="PROSITE" id="PS50853">
    <property type="entry name" value="FN3"/>
    <property type="match status" value="1"/>
</dbReference>
<feature type="active site" description="Charge relay system" evidence="6">
    <location>
        <position position="126"/>
    </location>
</feature>
<dbReference type="Gene3D" id="2.60.120.260">
    <property type="entry name" value="Galactose-binding domain-like"/>
    <property type="match status" value="1"/>
</dbReference>
<dbReference type="Pfam" id="PF01483">
    <property type="entry name" value="P_proprotein"/>
    <property type="match status" value="1"/>
</dbReference>
<dbReference type="EMBL" id="BBML01000007">
    <property type="protein sequence ID" value="GAK97789.1"/>
    <property type="molecule type" value="Genomic_DNA"/>
</dbReference>
<feature type="domain" description="Fibronectin type-III" evidence="8">
    <location>
        <begin position="643"/>
        <end position="739"/>
    </location>
</feature>
<dbReference type="InterPro" id="IPR034058">
    <property type="entry name" value="TagA/B/C/D_pept_dom"/>
</dbReference>
<evidence type="ECO:0000259" key="8">
    <source>
        <dbReference type="PROSITE" id="PS50853"/>
    </source>
</evidence>
<dbReference type="InterPro" id="IPR000209">
    <property type="entry name" value="Peptidase_S8/S53_dom"/>
</dbReference>
<dbReference type="PANTHER" id="PTHR43399:SF4">
    <property type="entry name" value="CELL WALL-ASSOCIATED PROTEASE"/>
    <property type="match status" value="1"/>
</dbReference>
<dbReference type="eggNOG" id="COG4935">
    <property type="taxonomic scope" value="Bacteria"/>
</dbReference>
<dbReference type="SUPFAM" id="SSF49785">
    <property type="entry name" value="Galactose-binding domain-like"/>
    <property type="match status" value="2"/>
</dbReference>
<dbReference type="Pfam" id="PF18962">
    <property type="entry name" value="Por_Secre_tail"/>
    <property type="match status" value="1"/>
</dbReference>
<dbReference type="InterPro" id="IPR026444">
    <property type="entry name" value="Secre_tail"/>
</dbReference>
<evidence type="ECO:0000313" key="10">
    <source>
        <dbReference type="EMBL" id="GAK97789.1"/>
    </source>
</evidence>
<dbReference type="STRING" id="319236.BST91_09705"/>
<dbReference type="eggNOG" id="COG1404">
    <property type="taxonomic scope" value="Bacteria"/>
</dbReference>
<dbReference type="PANTHER" id="PTHR43399">
    <property type="entry name" value="SUBTILISIN-RELATED"/>
    <property type="match status" value="1"/>
</dbReference>
<dbReference type="InterPro" id="IPR051048">
    <property type="entry name" value="Peptidase_S8/S53_subtilisin"/>
</dbReference>
<name>A0A090Q3W8_9FLAO</name>
<feature type="active site" description="Charge relay system" evidence="6">
    <location>
        <position position="345"/>
    </location>
</feature>
<organism evidence="10 11">
    <name type="scientific">Nonlabens tegetincola</name>
    <dbReference type="NCBI Taxonomy" id="323273"/>
    <lineage>
        <taxon>Bacteria</taxon>
        <taxon>Pseudomonadati</taxon>
        <taxon>Bacteroidota</taxon>
        <taxon>Flavobacteriia</taxon>
        <taxon>Flavobacteriales</taxon>
        <taxon>Flavobacteriaceae</taxon>
        <taxon>Nonlabens</taxon>
    </lineage>
</organism>
<feature type="chain" id="PRO_5001861782" description="P/Homo B domain-containing protein" evidence="7">
    <location>
        <begin position="19"/>
        <end position="969"/>
    </location>
</feature>